<organism evidence="7 8">
    <name type="scientific">Prauserella muralis</name>
    <dbReference type="NCBI Taxonomy" id="588067"/>
    <lineage>
        <taxon>Bacteria</taxon>
        <taxon>Bacillati</taxon>
        <taxon>Actinomycetota</taxon>
        <taxon>Actinomycetes</taxon>
        <taxon>Pseudonocardiales</taxon>
        <taxon>Pseudonocardiaceae</taxon>
        <taxon>Prauserella</taxon>
    </lineage>
</organism>
<evidence type="ECO:0000256" key="4">
    <source>
        <dbReference type="ARBA" id="ARBA00022827"/>
    </source>
</evidence>
<dbReference type="InterPro" id="IPR013786">
    <property type="entry name" value="AcylCoA_DH/ox_N"/>
</dbReference>
<comment type="caution">
    <text evidence="7">The sequence shown here is derived from an EMBL/GenBank/DDBJ whole genome shotgun (WGS) entry which is preliminary data.</text>
</comment>
<dbReference type="Proteomes" id="UP000249915">
    <property type="component" value="Unassembled WGS sequence"/>
</dbReference>
<name>A0A2V4AI19_9PSEU</name>
<keyword evidence="8" id="KW-1185">Reference proteome</keyword>
<evidence type="ECO:0000313" key="8">
    <source>
        <dbReference type="Proteomes" id="UP000249915"/>
    </source>
</evidence>
<protein>
    <submittedName>
        <fullName evidence="7">Uncharacterized protein</fullName>
    </submittedName>
</protein>
<accession>A0A2V4AI19</accession>
<dbReference type="SUPFAM" id="SSF47203">
    <property type="entry name" value="Acyl-CoA dehydrogenase C-terminal domain-like"/>
    <property type="match status" value="1"/>
</dbReference>
<gene>
    <name evidence="7" type="ORF">BAY60_33150</name>
</gene>
<dbReference type="EMBL" id="MASW01000007">
    <property type="protein sequence ID" value="PXY19574.1"/>
    <property type="molecule type" value="Genomic_DNA"/>
</dbReference>
<evidence type="ECO:0000313" key="7">
    <source>
        <dbReference type="EMBL" id="PXY19574.1"/>
    </source>
</evidence>
<dbReference type="GO" id="GO:0003995">
    <property type="term" value="F:acyl-CoA dehydrogenase activity"/>
    <property type="evidence" value="ECO:0007669"/>
    <property type="project" value="TreeGrafter"/>
</dbReference>
<dbReference type="OrthoDB" id="2986495at2"/>
<evidence type="ECO:0000256" key="1">
    <source>
        <dbReference type="ARBA" id="ARBA00001974"/>
    </source>
</evidence>
<reference evidence="7 8" key="1">
    <citation type="submission" date="2016-07" db="EMBL/GenBank/DDBJ databases">
        <title>Draft genome sequence of Prauserella muralis DSM 45305, isolated from a mould-covered wall in an indoor environment.</title>
        <authorList>
            <person name="Ruckert C."/>
            <person name="Albersmeier A."/>
            <person name="Jiang C.-L."/>
            <person name="Jiang Y."/>
            <person name="Kalinowski J."/>
            <person name="Schneider O."/>
            <person name="Winkler A."/>
            <person name="Zotchev S.B."/>
        </authorList>
    </citation>
    <scope>NUCLEOTIDE SEQUENCE [LARGE SCALE GENOMIC DNA]</scope>
    <source>
        <strain evidence="7 8">DSM 45305</strain>
    </source>
</reference>
<dbReference type="GO" id="GO:0050660">
    <property type="term" value="F:flavin adenine dinucleotide binding"/>
    <property type="evidence" value="ECO:0007669"/>
    <property type="project" value="InterPro"/>
</dbReference>
<dbReference type="RefSeq" id="WP_112285501.1">
    <property type="nucleotide sequence ID" value="NZ_MASW01000007.1"/>
</dbReference>
<dbReference type="Gene3D" id="1.10.540.10">
    <property type="entry name" value="Acyl-CoA dehydrogenase/oxidase, N-terminal domain"/>
    <property type="match status" value="1"/>
</dbReference>
<dbReference type="Pfam" id="PF00441">
    <property type="entry name" value="Acyl-CoA_dh_1"/>
    <property type="match status" value="1"/>
</dbReference>
<evidence type="ECO:0000259" key="5">
    <source>
        <dbReference type="Pfam" id="PF00441"/>
    </source>
</evidence>
<dbReference type="InterPro" id="IPR037069">
    <property type="entry name" value="AcylCoA_DH/ox_N_sf"/>
</dbReference>
<feature type="domain" description="Acyl-CoA dehydrogenase/oxidase C-terminal" evidence="5">
    <location>
        <begin position="212"/>
        <end position="328"/>
    </location>
</feature>
<dbReference type="SUPFAM" id="SSF56645">
    <property type="entry name" value="Acyl-CoA dehydrogenase NM domain-like"/>
    <property type="match status" value="1"/>
</dbReference>
<proteinExistence type="inferred from homology"/>
<dbReference type="InterPro" id="IPR009075">
    <property type="entry name" value="AcylCo_DH/oxidase_C"/>
</dbReference>
<evidence type="ECO:0000256" key="2">
    <source>
        <dbReference type="ARBA" id="ARBA00009347"/>
    </source>
</evidence>
<sequence>MSGEPACRDPLARVLADVVGPAAGEIDRGARFPRAGLAALAGAGVLGCTVARELGGGGLWLREAADVVRRVARECASTATVLQSHLTAVAVLEECAPRGLRAEVAAGRHLCTVAVHLLGGAGAARVRGGVADLHGRHAWVAAAGHADSYVWSSGEQLWLVAAGAPGLLVPATGETLGLRGACAAPVAADPVTVPADALLSADGARIVRDVAFPWFAVLGAAVSLGIMDSAVEASARLVSEAGARRPSVLAELARMKVRADSVRGMFTGAADAVAWPGRGTHEALLALRAAAVQTAIGVTDLAMKVCQAAAPSGAAGVERRFRDARAAYAVPPTQDTVLEHLGAALYAT</sequence>
<comment type="cofactor">
    <cofactor evidence="1">
        <name>FAD</name>
        <dbReference type="ChEBI" id="CHEBI:57692"/>
    </cofactor>
</comment>
<feature type="domain" description="Acyl-CoA dehydrogenase/oxidase N-terminal" evidence="6">
    <location>
        <begin position="7"/>
        <end position="90"/>
    </location>
</feature>
<dbReference type="InterPro" id="IPR009100">
    <property type="entry name" value="AcylCoA_DH/oxidase_NM_dom_sf"/>
</dbReference>
<dbReference type="PANTHER" id="PTHR43884">
    <property type="entry name" value="ACYL-COA DEHYDROGENASE"/>
    <property type="match status" value="1"/>
</dbReference>
<dbReference type="InterPro" id="IPR036250">
    <property type="entry name" value="AcylCo_DH-like_C"/>
</dbReference>
<keyword evidence="4" id="KW-0274">FAD</keyword>
<dbReference type="AlphaFoldDB" id="A0A2V4AI19"/>
<dbReference type="Pfam" id="PF02771">
    <property type="entry name" value="Acyl-CoA_dh_N"/>
    <property type="match status" value="1"/>
</dbReference>
<evidence type="ECO:0000256" key="3">
    <source>
        <dbReference type="ARBA" id="ARBA00022630"/>
    </source>
</evidence>
<keyword evidence="3" id="KW-0285">Flavoprotein</keyword>
<evidence type="ECO:0000259" key="6">
    <source>
        <dbReference type="Pfam" id="PF02771"/>
    </source>
</evidence>
<dbReference type="Gene3D" id="1.20.140.10">
    <property type="entry name" value="Butyryl-CoA Dehydrogenase, subunit A, domain 3"/>
    <property type="match status" value="1"/>
</dbReference>
<dbReference type="PANTHER" id="PTHR43884:SF12">
    <property type="entry name" value="ISOVALERYL-COA DEHYDROGENASE, MITOCHONDRIAL-RELATED"/>
    <property type="match status" value="1"/>
</dbReference>
<comment type="similarity">
    <text evidence="2">Belongs to the acyl-CoA dehydrogenase family.</text>
</comment>